<dbReference type="InterPro" id="IPR002048">
    <property type="entry name" value="EF_hand_dom"/>
</dbReference>
<dbReference type="GO" id="GO:0005737">
    <property type="term" value="C:cytoplasm"/>
    <property type="evidence" value="ECO:0007669"/>
    <property type="project" value="TreeGrafter"/>
</dbReference>
<dbReference type="FunFam" id="3.90.70.10:FF:000001">
    <property type="entry name" value="Calpain-1 catalytic subunit"/>
    <property type="match status" value="1"/>
</dbReference>
<feature type="domain" description="Calpain catalytic" evidence="11">
    <location>
        <begin position="117"/>
        <end position="413"/>
    </location>
</feature>
<dbReference type="PANTHER" id="PTHR10183">
    <property type="entry name" value="CALPAIN"/>
    <property type="match status" value="1"/>
</dbReference>
<dbReference type="InterPro" id="IPR022682">
    <property type="entry name" value="Calpain_domain_III"/>
</dbReference>
<dbReference type="PANTHER" id="PTHR10183:SF433">
    <property type="entry name" value="CALPAIN-A-RELATED"/>
    <property type="match status" value="1"/>
</dbReference>
<dbReference type="SMART" id="SM00720">
    <property type="entry name" value="calpain_III"/>
    <property type="match status" value="1"/>
</dbReference>
<dbReference type="SMART" id="SM00054">
    <property type="entry name" value="EFh"/>
    <property type="match status" value="2"/>
</dbReference>
<evidence type="ECO:0000259" key="12">
    <source>
        <dbReference type="PROSITE" id="PS50222"/>
    </source>
</evidence>
<evidence type="ECO:0000259" key="11">
    <source>
        <dbReference type="PROSITE" id="PS50203"/>
    </source>
</evidence>
<evidence type="ECO:0000256" key="3">
    <source>
        <dbReference type="ARBA" id="ARBA00022723"/>
    </source>
</evidence>
<dbReference type="AlphaFoldDB" id="A0A5K3EHA2"/>
<feature type="active site" evidence="8 9">
    <location>
        <position position="353"/>
    </location>
</feature>
<evidence type="ECO:0000256" key="2">
    <source>
        <dbReference type="ARBA" id="ARBA00022670"/>
    </source>
</evidence>
<evidence type="ECO:0000256" key="5">
    <source>
        <dbReference type="ARBA" id="ARBA00022801"/>
    </source>
</evidence>
<keyword evidence="7" id="KW-0106">Calcium</keyword>
<feature type="region of interest" description="Disordered" evidence="10">
    <location>
        <begin position="76"/>
        <end position="98"/>
    </location>
</feature>
<organism evidence="13">
    <name type="scientific">Mesocestoides corti</name>
    <name type="common">Flatworm</name>
    <dbReference type="NCBI Taxonomy" id="53468"/>
    <lineage>
        <taxon>Eukaryota</taxon>
        <taxon>Metazoa</taxon>
        <taxon>Spiralia</taxon>
        <taxon>Lophotrochozoa</taxon>
        <taxon>Platyhelminthes</taxon>
        <taxon>Cestoda</taxon>
        <taxon>Eucestoda</taxon>
        <taxon>Cyclophyllidea</taxon>
        <taxon>Mesocestoididae</taxon>
        <taxon>Mesocestoides</taxon>
    </lineage>
</organism>
<dbReference type="Gene3D" id="1.10.238.10">
    <property type="entry name" value="EF-hand"/>
    <property type="match status" value="1"/>
</dbReference>
<name>A0A5K3EHA2_MESCO</name>
<dbReference type="CDD" id="cd00214">
    <property type="entry name" value="Calpain_III"/>
    <property type="match status" value="1"/>
</dbReference>
<feature type="active site" evidence="8 9">
    <location>
        <position position="172"/>
    </location>
</feature>
<dbReference type="InterPro" id="IPR000169">
    <property type="entry name" value="Pept_cys_AS"/>
</dbReference>
<dbReference type="Pfam" id="PF00648">
    <property type="entry name" value="Peptidase_C2"/>
    <property type="match status" value="1"/>
</dbReference>
<feature type="region of interest" description="Disordered" evidence="10">
    <location>
        <begin position="637"/>
        <end position="659"/>
    </location>
</feature>
<evidence type="ECO:0000256" key="1">
    <source>
        <dbReference type="ARBA" id="ARBA00007623"/>
    </source>
</evidence>
<dbReference type="Gene3D" id="2.60.120.380">
    <property type="match status" value="1"/>
</dbReference>
<sequence length="825" mass="91542">MVSISGVQNFMSSVGITLKPKIMSSTDAYGNVNTFAGIDTPFVGRIGFNITPGSVKFGRFQDPRATIRNQIKNRVPVDAGSGKSSSHPVPASTGGQITTKGMTYEDIKKNLKGTGQLFEDPDFPAVGSSLFYSMSAPRGIEWKRPKEICNCPKFVSGGTSRFDVRQGELGDCWLLAAVANLSLYQDLLEQVVPPDQDFDSDYCGVFRFTFWRFGEWVEVVVDDRLPTRNGHLVFMHSTDSNEFWSALLEKAYAKLFGSYEALRGGSTVEALEDFTGGLAEFYDLRGKQPADLSKILTKSYARRTLMACSIGADPNVVEAELPNGLIRGHAYSITKIANVTTASGPVQLIRIRNPWGNEAEWKGRWSDKSPEWCSVSEEQRRELGLNFDADGEFWMCYNDFVSEFEKLEMCALGPQSLEMTEGSRNVAFEMTIEHGGWQPGVNAGGCRNFLDTFWTNPQYRVHVEDADEGDDENLGTLIVGLMQKDRRKMRKQGADLLTIGFMIYALKEPRSGLLDMNFFKYNAAVARSPAFINTREVSGRFRLPPGDYVIVPSTFAKNERADFLLRIFSERLHPTEQMDDTVGMEDPQGAVVPEPINESQVAALKNAFEKVSGPDGEVTADELIDILNVAFTKELNEGREGNQPEVPNNKPPAAAPSRVSSKGLSFLCCGLGEKAENANSEAGPTTAKPGAEGGDNDFAFEGFNIETCRSLISMMDVDRSGSLDFEEFKSLWETLRLWKGIFKKFDADNSGTMSSFELRNALNFAGFHVDNATFSSLVLRFSNRDRILRFDDYIICCARLRTAFETVRSRPSFGGAELLNVLLYL</sequence>
<dbReference type="SMART" id="SM00230">
    <property type="entry name" value="CysPc"/>
    <property type="match status" value="1"/>
</dbReference>
<keyword evidence="3" id="KW-0479">Metal-binding</keyword>
<dbReference type="PROSITE" id="PS50203">
    <property type="entry name" value="CALPAIN_CAT"/>
    <property type="match status" value="1"/>
</dbReference>
<dbReference type="Pfam" id="PF13202">
    <property type="entry name" value="EF-hand_5"/>
    <property type="match status" value="2"/>
</dbReference>
<dbReference type="SUPFAM" id="SSF47473">
    <property type="entry name" value="EF-hand"/>
    <property type="match status" value="1"/>
</dbReference>
<evidence type="ECO:0000256" key="4">
    <source>
        <dbReference type="ARBA" id="ARBA00022737"/>
    </source>
</evidence>
<dbReference type="InterPro" id="IPR033883">
    <property type="entry name" value="C2_III"/>
</dbReference>
<dbReference type="WBParaSite" id="MCU_000516-RE">
    <property type="protein sequence ID" value="MCU_000516-RE"/>
    <property type="gene ID" value="MCU_000516"/>
</dbReference>
<dbReference type="InterPro" id="IPR036213">
    <property type="entry name" value="Calpain_III_sf"/>
</dbReference>
<feature type="active site" evidence="8 9">
    <location>
        <position position="329"/>
    </location>
</feature>
<dbReference type="InterPro" id="IPR018247">
    <property type="entry name" value="EF_Hand_1_Ca_BS"/>
</dbReference>
<evidence type="ECO:0000256" key="8">
    <source>
        <dbReference type="PIRSR" id="PIRSR622684-1"/>
    </source>
</evidence>
<keyword evidence="6 9" id="KW-0788">Thiol protease</keyword>
<dbReference type="CDD" id="cd00044">
    <property type="entry name" value="CysPc"/>
    <property type="match status" value="1"/>
</dbReference>
<dbReference type="FunFam" id="2.60.120.380:FF:000001">
    <property type="entry name" value="Calpain-1 catalytic subunit"/>
    <property type="match status" value="1"/>
</dbReference>
<evidence type="ECO:0000313" key="13">
    <source>
        <dbReference type="WBParaSite" id="MCU_000516-RE"/>
    </source>
</evidence>
<protein>
    <submittedName>
        <fullName evidence="13">Calpain catalytic domain-containing protein</fullName>
    </submittedName>
</protein>
<dbReference type="PROSITE" id="PS00139">
    <property type="entry name" value="THIOL_PROTEASE_CYS"/>
    <property type="match status" value="1"/>
</dbReference>
<accession>A0A5K3EHA2</accession>
<dbReference type="InterPro" id="IPR001300">
    <property type="entry name" value="Peptidase_C2_calpain_cat"/>
</dbReference>
<dbReference type="InterPro" id="IPR011992">
    <property type="entry name" value="EF-hand-dom_pair"/>
</dbReference>
<dbReference type="Gene3D" id="3.90.70.10">
    <property type="entry name" value="Cysteine proteinases"/>
    <property type="match status" value="1"/>
</dbReference>
<dbReference type="GO" id="GO:0004198">
    <property type="term" value="F:calcium-dependent cysteine-type endopeptidase activity"/>
    <property type="evidence" value="ECO:0007669"/>
    <property type="project" value="InterPro"/>
</dbReference>
<dbReference type="Pfam" id="PF01067">
    <property type="entry name" value="Calpain_III"/>
    <property type="match status" value="1"/>
</dbReference>
<dbReference type="GO" id="GO:0006508">
    <property type="term" value="P:proteolysis"/>
    <property type="evidence" value="ECO:0007669"/>
    <property type="project" value="UniProtKB-KW"/>
</dbReference>
<evidence type="ECO:0000256" key="9">
    <source>
        <dbReference type="PROSITE-ProRule" id="PRU00239"/>
    </source>
</evidence>
<keyword evidence="4" id="KW-0677">Repeat</keyword>
<evidence type="ECO:0000256" key="7">
    <source>
        <dbReference type="ARBA" id="ARBA00022837"/>
    </source>
</evidence>
<feature type="compositionally biased region" description="Polar residues" evidence="10">
    <location>
        <begin position="82"/>
        <end position="98"/>
    </location>
</feature>
<dbReference type="InterPro" id="IPR022684">
    <property type="entry name" value="Calpain_cysteine_protease"/>
</dbReference>
<dbReference type="SUPFAM" id="SSF54001">
    <property type="entry name" value="Cysteine proteinases"/>
    <property type="match status" value="1"/>
</dbReference>
<dbReference type="InterPro" id="IPR038765">
    <property type="entry name" value="Papain-like_cys_pep_sf"/>
</dbReference>
<reference evidence="13" key="1">
    <citation type="submission" date="2019-11" db="UniProtKB">
        <authorList>
            <consortium name="WormBaseParasite"/>
        </authorList>
    </citation>
    <scope>IDENTIFICATION</scope>
</reference>
<feature type="domain" description="EF-hand" evidence="12">
    <location>
        <begin position="733"/>
        <end position="768"/>
    </location>
</feature>
<proteinExistence type="inferred from homology"/>
<evidence type="ECO:0000256" key="6">
    <source>
        <dbReference type="ARBA" id="ARBA00022807"/>
    </source>
</evidence>
<keyword evidence="5 9" id="KW-0378">Hydrolase</keyword>
<dbReference type="PROSITE" id="PS00018">
    <property type="entry name" value="EF_HAND_1"/>
    <property type="match status" value="1"/>
</dbReference>
<dbReference type="InterPro" id="IPR022683">
    <property type="entry name" value="Calpain_III"/>
</dbReference>
<dbReference type="SUPFAM" id="SSF49758">
    <property type="entry name" value="Calpain large subunit, middle domain (domain III)"/>
    <property type="match status" value="1"/>
</dbReference>
<dbReference type="PRINTS" id="PR00704">
    <property type="entry name" value="CALPAIN"/>
</dbReference>
<dbReference type="PROSITE" id="PS50222">
    <property type="entry name" value="EF_HAND_2"/>
    <property type="match status" value="1"/>
</dbReference>
<keyword evidence="2 9" id="KW-0645">Protease</keyword>
<evidence type="ECO:0000256" key="10">
    <source>
        <dbReference type="SAM" id="MobiDB-lite"/>
    </source>
</evidence>
<comment type="similarity">
    <text evidence="1">Belongs to the peptidase C2 family.</text>
</comment>
<dbReference type="GO" id="GO:0005509">
    <property type="term" value="F:calcium ion binding"/>
    <property type="evidence" value="ECO:0007669"/>
    <property type="project" value="InterPro"/>
</dbReference>